<feature type="compositionally biased region" description="Basic residues" evidence="2">
    <location>
        <begin position="75"/>
        <end position="84"/>
    </location>
</feature>
<feature type="region of interest" description="Disordered" evidence="2">
    <location>
        <begin position="219"/>
        <end position="244"/>
    </location>
</feature>
<reference evidence="5 6" key="1">
    <citation type="journal article" date="2019" name="Sci. Rep.">
        <title>A multi-omics analysis of the grapevine pathogen Lasiodiplodia theobromae reveals that temperature affects the expression of virulence- and pathogenicity-related genes.</title>
        <authorList>
            <person name="Felix C."/>
            <person name="Meneses R."/>
            <person name="Goncalves M.F.M."/>
            <person name="Tilleman L."/>
            <person name="Duarte A.S."/>
            <person name="Jorrin-Novo J.V."/>
            <person name="Van de Peer Y."/>
            <person name="Deforce D."/>
            <person name="Van Nieuwerburgh F."/>
            <person name="Esteves A.C."/>
            <person name="Alves A."/>
        </authorList>
    </citation>
    <scope>NUCLEOTIDE SEQUENCE [LARGE SCALE GENOMIC DNA]</scope>
    <source>
        <strain evidence="5 6">LA-SOL3</strain>
    </source>
</reference>
<comment type="caution">
    <text evidence="5">The sequence shown here is derived from an EMBL/GenBank/DDBJ whole genome shotgun (WGS) entry which is preliminary data.</text>
</comment>
<name>A0A5N5DJA6_9PEZI</name>
<dbReference type="InterPro" id="IPR056884">
    <property type="entry name" value="NPHP3-like_N"/>
</dbReference>
<dbReference type="Gene3D" id="3.40.50.300">
    <property type="entry name" value="P-loop containing nucleotide triphosphate hydrolases"/>
    <property type="match status" value="1"/>
</dbReference>
<sequence length="1049" mass="119936">MADPLTALGLASNVVQFINFANALIDTPDESYRKDPLITYSVLDTVTKSLVRLNDGIKFTVTRYREKEEVESRHQRVKQRLKHSKPADKPVETPEDQRERLHQENLIEIEEHLSNLSSDCNSRAQELLGALSDLKSKSKDTGTTWPTFRHALLTIWNDEDVNAHTKNLKQSQDMLGQIMLGSLREFVHFHNITYQKLLDDLVARIEKDELRIKERIDELSKDQSGQLQDPAKLDSLKKQQDEMSEKHHFQREVLEIFVRTESKQDPTSFSSLLAETAGKQRDEIFERQIVQTLRFHDMRSRYREISKAHKETFEWVFVGTDHVKNTNGVDRGQTEFSAPLRAKPLAQHDSHMASAKESVDQGLTTTDGGNPKRGWWSTLLHRRFSDKNDRSPDWDNYRNWLEGNDPLYWIKGKPGAGKSTLMKLLHDDERLKSYLQTWRGDSELVIMGFFFWNSGEIMQMSKEGLLRALLYQAVEERHALIPTLFPTRWAYSTLFGPDHRQWTVPELENAFKILVSDESRKYFIMIDGLDEYDGDPGTLVEFLLECCKNGSHVKMCASSRPLDVFETAFRGQPSLSLERLTETDIEMYAKEQLSGNKLFHRLQIKEPAKIDQLIHSIAEKANGSFLWVQIVTASLFESLQESDDANQLQERLQKYPPGLDELFDMTWSRIKEESFEQSSRIFRLIQTAEAPMSLLSIHYANEGPDKALEDDFRPLTPAELDAIAGQTRQKLHGLCGNMLDAPSFDQNGAWSTVQYIHRSVKDFLESKATRESIRCGSAESEYEIKLALCTGYLRSLKKTPPSLAPPFEGFQHLATQCLNFSKAVEAEDMKENLAILTQLDRAAANLVGPKNPQHEQWRKRIQSCVPLVCAPHWTNACPQRTGSSTFFDFAFLAGFYSYVENALREGERGEANNLLAMAVKDDRIDTKFVSLLLDHDADPNSTSGGTSFKTPWYLLLSNMSTGIEEQSNLNDEERIRLGRLAQLFLAHRADPFVTVRGRSAEEILEKVVGKASQALAEKIVTALEQSRRDNPQMKPKKSKIQKLKLFLRS</sequence>
<feature type="domain" description="DUF7791" evidence="4">
    <location>
        <begin position="673"/>
        <end position="801"/>
    </location>
</feature>
<dbReference type="Proteomes" id="UP000325902">
    <property type="component" value="Unassembled WGS sequence"/>
</dbReference>
<evidence type="ECO:0000259" key="3">
    <source>
        <dbReference type="Pfam" id="PF24883"/>
    </source>
</evidence>
<dbReference type="Pfam" id="PF25053">
    <property type="entry name" value="DUF7791"/>
    <property type="match status" value="1"/>
</dbReference>
<feature type="compositionally biased region" description="Basic and acidic residues" evidence="2">
    <location>
        <begin position="85"/>
        <end position="99"/>
    </location>
</feature>
<keyword evidence="1" id="KW-0677">Repeat</keyword>
<proteinExistence type="predicted"/>
<dbReference type="EMBL" id="VCHE01000017">
    <property type="protein sequence ID" value="KAB2577411.1"/>
    <property type="molecule type" value="Genomic_DNA"/>
</dbReference>
<evidence type="ECO:0008006" key="7">
    <source>
        <dbReference type="Google" id="ProtNLM"/>
    </source>
</evidence>
<protein>
    <recommendedName>
        <fullName evidence="7">NACHT domain-containing protein</fullName>
    </recommendedName>
</protein>
<organism evidence="5 6">
    <name type="scientific">Lasiodiplodia theobromae</name>
    <dbReference type="NCBI Taxonomy" id="45133"/>
    <lineage>
        <taxon>Eukaryota</taxon>
        <taxon>Fungi</taxon>
        <taxon>Dikarya</taxon>
        <taxon>Ascomycota</taxon>
        <taxon>Pezizomycotina</taxon>
        <taxon>Dothideomycetes</taxon>
        <taxon>Dothideomycetes incertae sedis</taxon>
        <taxon>Botryosphaeriales</taxon>
        <taxon>Botryosphaeriaceae</taxon>
        <taxon>Lasiodiplodia</taxon>
    </lineage>
</organism>
<evidence type="ECO:0000256" key="2">
    <source>
        <dbReference type="SAM" id="MobiDB-lite"/>
    </source>
</evidence>
<keyword evidence="6" id="KW-1185">Reference proteome</keyword>
<dbReference type="SUPFAM" id="SSF52540">
    <property type="entry name" value="P-loop containing nucleoside triphosphate hydrolases"/>
    <property type="match status" value="1"/>
</dbReference>
<dbReference type="AlphaFoldDB" id="A0A5N5DJA6"/>
<evidence type="ECO:0000313" key="6">
    <source>
        <dbReference type="Proteomes" id="UP000325902"/>
    </source>
</evidence>
<evidence type="ECO:0000313" key="5">
    <source>
        <dbReference type="EMBL" id="KAB2577411.1"/>
    </source>
</evidence>
<evidence type="ECO:0000259" key="4">
    <source>
        <dbReference type="Pfam" id="PF25053"/>
    </source>
</evidence>
<feature type="domain" description="Nephrocystin 3-like N-terminal" evidence="3">
    <location>
        <begin position="395"/>
        <end position="560"/>
    </location>
</feature>
<dbReference type="Pfam" id="PF24883">
    <property type="entry name" value="NPHP3_N"/>
    <property type="match status" value="1"/>
</dbReference>
<evidence type="ECO:0000256" key="1">
    <source>
        <dbReference type="ARBA" id="ARBA00022737"/>
    </source>
</evidence>
<dbReference type="OrthoDB" id="443402at2759"/>
<dbReference type="InterPro" id="IPR056693">
    <property type="entry name" value="DUF7791"/>
</dbReference>
<feature type="region of interest" description="Disordered" evidence="2">
    <location>
        <begin position="68"/>
        <end position="99"/>
    </location>
</feature>
<dbReference type="PANTHER" id="PTHR10039:SF5">
    <property type="entry name" value="NACHT DOMAIN-CONTAINING PROTEIN"/>
    <property type="match status" value="1"/>
</dbReference>
<dbReference type="InterPro" id="IPR027417">
    <property type="entry name" value="P-loop_NTPase"/>
</dbReference>
<dbReference type="PANTHER" id="PTHR10039">
    <property type="entry name" value="AMELOGENIN"/>
    <property type="match status" value="1"/>
</dbReference>
<accession>A0A5N5DJA6</accession>
<gene>
    <name evidence="5" type="ORF">DBV05_g3909</name>
</gene>
<feature type="compositionally biased region" description="Basic and acidic residues" evidence="2">
    <location>
        <begin position="231"/>
        <end position="244"/>
    </location>
</feature>